<organism evidence="1 2">
    <name type="scientific">Macrostomum lignano</name>
    <dbReference type="NCBI Taxonomy" id="282301"/>
    <lineage>
        <taxon>Eukaryota</taxon>
        <taxon>Metazoa</taxon>
        <taxon>Spiralia</taxon>
        <taxon>Lophotrochozoa</taxon>
        <taxon>Platyhelminthes</taxon>
        <taxon>Rhabditophora</taxon>
        <taxon>Macrostomorpha</taxon>
        <taxon>Macrostomida</taxon>
        <taxon>Macrostomidae</taxon>
        <taxon>Macrostomum</taxon>
    </lineage>
</organism>
<proteinExistence type="predicted"/>
<name>A0A267FHU7_9PLAT</name>
<evidence type="ECO:0000313" key="2">
    <source>
        <dbReference type="Proteomes" id="UP000215902"/>
    </source>
</evidence>
<protein>
    <submittedName>
        <fullName evidence="1">Uncharacterized protein</fullName>
    </submittedName>
</protein>
<dbReference type="Proteomes" id="UP000215902">
    <property type="component" value="Unassembled WGS sequence"/>
</dbReference>
<reference evidence="1 2" key="1">
    <citation type="submission" date="2017-06" db="EMBL/GenBank/DDBJ databases">
        <title>A platform for efficient transgenesis in Macrostomum lignano, a flatworm model organism for stem cell research.</title>
        <authorList>
            <person name="Berezikov E."/>
        </authorList>
    </citation>
    <scope>NUCLEOTIDE SEQUENCE [LARGE SCALE GENOMIC DNA]</scope>
    <source>
        <strain evidence="1">DV1</strain>
        <tissue evidence="1">Whole organism</tissue>
    </source>
</reference>
<dbReference type="AlphaFoldDB" id="A0A267FHU7"/>
<evidence type="ECO:0000313" key="1">
    <source>
        <dbReference type="EMBL" id="PAA73273.1"/>
    </source>
</evidence>
<keyword evidence="2" id="KW-1185">Reference proteome</keyword>
<sequence length="144" mass="16275">MVRLSPLQPVDDEADQPQLVYSVLLSLRTKSEAKAAQTVMATEAADLGKDCNDFYWFSTSLNEHLRRSCNEWTTETTSFLHVRQVVRDVHVFEQHRDGPGGGDDKDDKLLCELENFSLVLATTDAAEQQLLPDKYNFGVRICPD</sequence>
<accession>A0A267FHU7</accession>
<dbReference type="EMBL" id="NIVC01001021">
    <property type="protein sequence ID" value="PAA73273.1"/>
    <property type="molecule type" value="Genomic_DNA"/>
</dbReference>
<gene>
    <name evidence="1" type="ORF">BOX15_Mlig001427g1</name>
</gene>
<comment type="caution">
    <text evidence="1">The sequence shown here is derived from an EMBL/GenBank/DDBJ whole genome shotgun (WGS) entry which is preliminary data.</text>
</comment>